<evidence type="ECO:0000256" key="4">
    <source>
        <dbReference type="PIRSR" id="PIRSR000390-2"/>
    </source>
</evidence>
<dbReference type="FunFam" id="3.40.640.10:FF:000089">
    <property type="entry name" value="Aminotransferase, DegT/DnrJ/EryC1/StrS family"/>
    <property type="match status" value="1"/>
</dbReference>
<dbReference type="RefSeq" id="WP_145343742.1">
    <property type="nucleotide sequence ID" value="NZ_CP036261.1"/>
</dbReference>
<dbReference type="InterPro" id="IPR015421">
    <property type="entry name" value="PyrdxlP-dep_Trfase_major"/>
</dbReference>
<dbReference type="Gene3D" id="3.90.1150.10">
    <property type="entry name" value="Aspartate Aminotransferase, domain 1"/>
    <property type="match status" value="1"/>
</dbReference>
<dbReference type="InterPro" id="IPR015422">
    <property type="entry name" value="PyrdxlP-dep_Trfase_small"/>
</dbReference>
<keyword evidence="6" id="KW-0032">Aminotransferase</keyword>
<evidence type="ECO:0000256" key="3">
    <source>
        <dbReference type="PIRSR" id="PIRSR000390-1"/>
    </source>
</evidence>
<evidence type="ECO:0000256" key="1">
    <source>
        <dbReference type="ARBA" id="ARBA00022898"/>
    </source>
</evidence>
<dbReference type="GO" id="GO:0030170">
    <property type="term" value="F:pyridoxal phosphate binding"/>
    <property type="evidence" value="ECO:0007669"/>
    <property type="project" value="TreeGrafter"/>
</dbReference>
<dbReference type="PIRSF" id="PIRSF000390">
    <property type="entry name" value="PLP_StrS"/>
    <property type="match status" value="1"/>
</dbReference>
<dbReference type="InterPro" id="IPR015424">
    <property type="entry name" value="PyrdxlP-dep_Trfase"/>
</dbReference>
<dbReference type="PANTHER" id="PTHR30244">
    <property type="entry name" value="TRANSAMINASE"/>
    <property type="match status" value="1"/>
</dbReference>
<sequence>MIRQLDTDLEISSIPLVDLATQSRQIKEDVLRRMSDVIDSARYILGQEVQEFEEQFAAYCGVDHCVGLANGTDALHMALRALDVGEGDEVITAGNSFAATAFAIAYSGAQAVFVDIDPVDFNIDPNRIEAAITPRTKAIIPVHLYGQPAQMAAIREIADRHGLKIIEDAAQAHGAESNGQRCGSFGDIGCFSFYPGKNLGAFGDAGAAVTNDPELAERLRLLRNYGQKVKNRHDCLGYNCRMDTLQACVLLSKMQHIEDWTNSRRQVAAWYGEALASTDLQLPVERDDARHVYHLYVVRHPQRDAIIESLAAKKIFCGVHYPHPLATATPFQDAKSFPEGLPVCTSAASAILSLPMYPEMTQQHVAVVAKALVEFGC</sequence>
<dbReference type="Pfam" id="PF01041">
    <property type="entry name" value="DegT_DnrJ_EryC1"/>
    <property type="match status" value="1"/>
</dbReference>
<keyword evidence="6" id="KW-0808">Transferase</keyword>
<protein>
    <submittedName>
        <fullName evidence="6">dTDP-3-amino-3,6-dideoxy-alpha-D-galactopyranose transaminase</fullName>
        <ecNumber evidence="6">2.6.1.90</ecNumber>
    </submittedName>
</protein>
<evidence type="ECO:0000313" key="7">
    <source>
        <dbReference type="Proteomes" id="UP000319557"/>
    </source>
</evidence>
<evidence type="ECO:0000256" key="2">
    <source>
        <dbReference type="ARBA" id="ARBA00037999"/>
    </source>
</evidence>
<dbReference type="PANTHER" id="PTHR30244:SF36">
    <property type="entry name" value="3-OXO-GLUCOSE-6-PHOSPHATE:GLUTAMATE AMINOTRANSFERASE"/>
    <property type="match status" value="1"/>
</dbReference>
<gene>
    <name evidence="6" type="primary">fdtB</name>
    <name evidence="6" type="ORF">EC9_15780</name>
</gene>
<dbReference type="EMBL" id="CP036261">
    <property type="protein sequence ID" value="QDS87400.1"/>
    <property type="molecule type" value="Genomic_DNA"/>
</dbReference>
<keyword evidence="7" id="KW-1185">Reference proteome</keyword>
<dbReference type="InterPro" id="IPR000653">
    <property type="entry name" value="DegT/StrS_aminotransferase"/>
</dbReference>
<organism evidence="6 7">
    <name type="scientific">Rosistilla ulvae</name>
    <dbReference type="NCBI Taxonomy" id="1930277"/>
    <lineage>
        <taxon>Bacteria</taxon>
        <taxon>Pseudomonadati</taxon>
        <taxon>Planctomycetota</taxon>
        <taxon>Planctomycetia</taxon>
        <taxon>Pirellulales</taxon>
        <taxon>Pirellulaceae</taxon>
        <taxon>Rosistilla</taxon>
    </lineage>
</organism>
<dbReference type="SUPFAM" id="SSF53383">
    <property type="entry name" value="PLP-dependent transferases"/>
    <property type="match status" value="1"/>
</dbReference>
<reference evidence="6 7" key="1">
    <citation type="submission" date="2019-02" db="EMBL/GenBank/DDBJ databases">
        <title>Deep-cultivation of Planctomycetes and their phenomic and genomic characterization uncovers novel biology.</title>
        <authorList>
            <person name="Wiegand S."/>
            <person name="Jogler M."/>
            <person name="Boedeker C."/>
            <person name="Pinto D."/>
            <person name="Vollmers J."/>
            <person name="Rivas-Marin E."/>
            <person name="Kohn T."/>
            <person name="Peeters S.H."/>
            <person name="Heuer A."/>
            <person name="Rast P."/>
            <person name="Oberbeckmann S."/>
            <person name="Bunk B."/>
            <person name="Jeske O."/>
            <person name="Meyerdierks A."/>
            <person name="Storesund J.E."/>
            <person name="Kallscheuer N."/>
            <person name="Luecker S."/>
            <person name="Lage O.M."/>
            <person name="Pohl T."/>
            <person name="Merkel B.J."/>
            <person name="Hornburger P."/>
            <person name="Mueller R.-W."/>
            <person name="Bruemmer F."/>
            <person name="Labrenz M."/>
            <person name="Spormann A.M."/>
            <person name="Op den Camp H."/>
            <person name="Overmann J."/>
            <person name="Amann R."/>
            <person name="Jetten M.S.M."/>
            <person name="Mascher T."/>
            <person name="Medema M.H."/>
            <person name="Devos D.P."/>
            <person name="Kaster A.-K."/>
            <person name="Ovreas L."/>
            <person name="Rohde M."/>
            <person name="Galperin M.Y."/>
            <person name="Jogler C."/>
        </authorList>
    </citation>
    <scope>NUCLEOTIDE SEQUENCE [LARGE SCALE GENOMIC DNA]</scope>
    <source>
        <strain evidence="6 7">EC9</strain>
    </source>
</reference>
<dbReference type="GO" id="GO:0008483">
    <property type="term" value="F:transaminase activity"/>
    <property type="evidence" value="ECO:0007669"/>
    <property type="project" value="UniProtKB-KW"/>
</dbReference>
<dbReference type="GO" id="GO:0000271">
    <property type="term" value="P:polysaccharide biosynthetic process"/>
    <property type="evidence" value="ECO:0007669"/>
    <property type="project" value="TreeGrafter"/>
</dbReference>
<comment type="similarity">
    <text evidence="2 5">Belongs to the DegT/DnrJ/EryC1 family.</text>
</comment>
<feature type="active site" description="Proton acceptor" evidence="3">
    <location>
        <position position="197"/>
    </location>
</feature>
<evidence type="ECO:0000313" key="6">
    <source>
        <dbReference type="EMBL" id="QDS87400.1"/>
    </source>
</evidence>
<name>A0A517LXQ8_9BACT</name>
<dbReference type="EC" id="2.6.1.90" evidence="6"/>
<proteinExistence type="inferred from homology"/>
<keyword evidence="1 4" id="KW-0663">Pyridoxal phosphate</keyword>
<feature type="modified residue" description="N6-(pyridoxal phosphate)lysine" evidence="4">
    <location>
        <position position="197"/>
    </location>
</feature>
<dbReference type="Gene3D" id="3.40.640.10">
    <property type="entry name" value="Type I PLP-dependent aspartate aminotransferase-like (Major domain)"/>
    <property type="match status" value="1"/>
</dbReference>
<dbReference type="CDD" id="cd00616">
    <property type="entry name" value="AHBA_syn"/>
    <property type="match status" value="1"/>
</dbReference>
<evidence type="ECO:0000256" key="5">
    <source>
        <dbReference type="RuleBase" id="RU004508"/>
    </source>
</evidence>
<dbReference type="KEGG" id="ruv:EC9_15780"/>
<dbReference type="OrthoDB" id="9810913at2"/>
<dbReference type="Proteomes" id="UP000319557">
    <property type="component" value="Chromosome"/>
</dbReference>
<dbReference type="AlphaFoldDB" id="A0A517LXQ8"/>
<accession>A0A517LXQ8</accession>